<dbReference type="AlphaFoldDB" id="A0A1B6M8N2"/>
<proteinExistence type="predicted"/>
<dbReference type="PANTHER" id="PTHR37162:SF10">
    <property type="entry name" value="DUF4371 DOMAIN-CONTAINING PROTEIN"/>
    <property type="match status" value="1"/>
</dbReference>
<dbReference type="EMBL" id="GEBQ01007698">
    <property type="protein sequence ID" value="JAT32279.1"/>
    <property type="molecule type" value="Transcribed_RNA"/>
</dbReference>
<accession>A0A1B6M8N2</accession>
<reference evidence="1" key="1">
    <citation type="submission" date="2015-11" db="EMBL/GenBank/DDBJ databases">
        <title>De novo transcriptome assembly of four potential Pierce s Disease insect vectors from Arizona vineyards.</title>
        <authorList>
            <person name="Tassone E.E."/>
        </authorList>
    </citation>
    <scope>NUCLEOTIDE SEQUENCE</scope>
</reference>
<dbReference type="PANTHER" id="PTHR37162">
    <property type="entry name" value="HAT FAMILY DIMERISATION DOMAINCONTAINING PROTEIN-RELATED"/>
    <property type="match status" value="1"/>
</dbReference>
<sequence length="208" mass="23950">MPKRKCVFTDKLKEEYKFFKPVRNSNDRVRCQTCNSEFSVEYRGRYDIENHLQSERHKKANQAASSASIKTFFKNTDVTDVELQCAAKEATFAYHTAIHGLSFKTSDCNAKLIKRFFEPKFSGARTKTEAVIVNVISPHIIFDQLLKDLNDAHFLTLTIDCSNRKEVKLTPVCARYFNQNEGVNVKLLFFDEVPGETSDILVEYLLKC</sequence>
<evidence type="ECO:0000313" key="1">
    <source>
        <dbReference type="EMBL" id="JAT32279.1"/>
    </source>
</evidence>
<gene>
    <name evidence="1" type="ORF">g.33040</name>
</gene>
<feature type="non-terminal residue" evidence="1">
    <location>
        <position position="208"/>
    </location>
</feature>
<organism evidence="1">
    <name type="scientific">Graphocephala atropunctata</name>
    <dbReference type="NCBI Taxonomy" id="36148"/>
    <lineage>
        <taxon>Eukaryota</taxon>
        <taxon>Metazoa</taxon>
        <taxon>Ecdysozoa</taxon>
        <taxon>Arthropoda</taxon>
        <taxon>Hexapoda</taxon>
        <taxon>Insecta</taxon>
        <taxon>Pterygota</taxon>
        <taxon>Neoptera</taxon>
        <taxon>Paraneoptera</taxon>
        <taxon>Hemiptera</taxon>
        <taxon>Auchenorrhyncha</taxon>
        <taxon>Membracoidea</taxon>
        <taxon>Cicadellidae</taxon>
        <taxon>Cicadellinae</taxon>
        <taxon>Cicadellini</taxon>
        <taxon>Graphocephala</taxon>
    </lineage>
</organism>
<name>A0A1B6M8N2_9HEMI</name>
<protein>
    <submittedName>
        <fullName evidence="1">Uncharacterized protein</fullName>
    </submittedName>
</protein>